<dbReference type="InterPro" id="IPR049492">
    <property type="entry name" value="BD-FAE-like_dom"/>
</dbReference>
<dbReference type="KEGG" id="sgi:SGRAN_0920"/>
<dbReference type="SUPFAM" id="SSF53474">
    <property type="entry name" value="alpha/beta-Hydrolases"/>
    <property type="match status" value="1"/>
</dbReference>
<evidence type="ECO:0000313" key="4">
    <source>
        <dbReference type="Proteomes" id="UP000058599"/>
    </source>
</evidence>
<proteinExistence type="predicted"/>
<dbReference type="Pfam" id="PF20434">
    <property type="entry name" value="BD-FAE"/>
    <property type="match status" value="1"/>
</dbReference>
<evidence type="ECO:0000256" key="1">
    <source>
        <dbReference type="ARBA" id="ARBA00022801"/>
    </source>
</evidence>
<dbReference type="PANTHER" id="PTHR48081:SF9">
    <property type="entry name" value="CARBOXYLESTERASE"/>
    <property type="match status" value="1"/>
</dbReference>
<dbReference type="Gene3D" id="3.40.50.1820">
    <property type="entry name" value="alpha/beta hydrolase"/>
    <property type="match status" value="1"/>
</dbReference>
<reference evidence="3 4" key="1">
    <citation type="journal article" date="2016" name="BMC Genomics">
        <title>Genomic analysis of the nitrate-respiring Sphingopyxis granuli (formerly Sphingomonas macrogoltabida) strain TFA.</title>
        <authorList>
            <person name="Garcia-Romero I."/>
            <person name="Perez-Pulido A.J."/>
            <person name="Gonzalez-Flores Y.E."/>
            <person name="Reyes-Ramirez F."/>
            <person name="Santero E."/>
            <person name="Floriano B."/>
        </authorList>
    </citation>
    <scope>NUCLEOTIDE SEQUENCE [LARGE SCALE GENOMIC DNA]</scope>
    <source>
        <strain evidence="3 4">TFA</strain>
    </source>
</reference>
<evidence type="ECO:0000313" key="3">
    <source>
        <dbReference type="EMBL" id="AMG73314.1"/>
    </source>
</evidence>
<dbReference type="InterPro" id="IPR050300">
    <property type="entry name" value="GDXG_lipolytic_enzyme"/>
</dbReference>
<dbReference type="EC" id="3.1.1.3" evidence="3"/>
<name>A0AA86L1N6_9SPHN</name>
<organism evidence="3 4">
    <name type="scientific">Sphingopyxis granuli</name>
    <dbReference type="NCBI Taxonomy" id="267128"/>
    <lineage>
        <taxon>Bacteria</taxon>
        <taxon>Pseudomonadati</taxon>
        <taxon>Pseudomonadota</taxon>
        <taxon>Alphaproteobacteria</taxon>
        <taxon>Sphingomonadales</taxon>
        <taxon>Sphingomonadaceae</taxon>
        <taxon>Sphingopyxis</taxon>
    </lineage>
</organism>
<gene>
    <name evidence="3" type="ORF">SGRAN_0920</name>
</gene>
<dbReference type="GO" id="GO:0004806">
    <property type="term" value="F:triacylglycerol lipase activity"/>
    <property type="evidence" value="ECO:0007669"/>
    <property type="project" value="UniProtKB-EC"/>
</dbReference>
<sequence>MERRRLIKVLLLIGLLVLLFGGGAKAAVSHGTKALDLADKLLGKGARAARRLLAGQPYGRGPRQLLDIWVPEGTERGDRLPVVVFFYGGGWSSGERESHGFVARALAGEGFVAVIPDYRLTPKAHWPDFLEDAAAAVAWTRDYIGDLGGDPDRIALMGHSAGAYNAVMLALDPQWMRGAGSDASVIRGVVGLAGPYDFLPFEKGGMADKAMGKIRPPERTQPIAQVRGDAPPLWLASGDQDRTVRPHNSRNLAAAIEKAGGSVTLRLYPGIGHIGIVTALAAAFRGKAPVLADASDFLRGVTGRRIAPAEDAAR</sequence>
<keyword evidence="4" id="KW-1185">Reference proteome</keyword>
<accession>A0AA86L1N6</accession>
<dbReference type="InterPro" id="IPR029058">
    <property type="entry name" value="AB_hydrolase_fold"/>
</dbReference>
<dbReference type="AlphaFoldDB" id="A0AA86L1N6"/>
<protein>
    <submittedName>
        <fullName evidence="3">Alpha/beta hydrolase fold-3 protein</fullName>
        <ecNumber evidence="3">3.1.1.3</ecNumber>
    </submittedName>
</protein>
<dbReference type="Proteomes" id="UP000058599">
    <property type="component" value="Chromosome"/>
</dbReference>
<evidence type="ECO:0000259" key="2">
    <source>
        <dbReference type="Pfam" id="PF20434"/>
    </source>
</evidence>
<feature type="domain" description="BD-FAE-like" evidence="2">
    <location>
        <begin position="66"/>
        <end position="254"/>
    </location>
</feature>
<dbReference type="EMBL" id="CP012199">
    <property type="protein sequence ID" value="AMG73314.1"/>
    <property type="molecule type" value="Genomic_DNA"/>
</dbReference>
<dbReference type="PANTHER" id="PTHR48081">
    <property type="entry name" value="AB HYDROLASE SUPERFAMILY PROTEIN C4A8.06C"/>
    <property type="match status" value="1"/>
</dbReference>
<keyword evidence="1 3" id="KW-0378">Hydrolase</keyword>